<dbReference type="RefSeq" id="WP_204537849.1">
    <property type="nucleotide sequence ID" value="NZ_JAFBFI010000001.1"/>
</dbReference>
<gene>
    <name evidence="2" type="ORF">JOC77_000418</name>
</gene>
<organism evidence="2 3">
    <name type="scientific">Peribacillus deserti</name>
    <dbReference type="NCBI Taxonomy" id="673318"/>
    <lineage>
        <taxon>Bacteria</taxon>
        <taxon>Bacillati</taxon>
        <taxon>Bacillota</taxon>
        <taxon>Bacilli</taxon>
        <taxon>Bacillales</taxon>
        <taxon>Bacillaceae</taxon>
        <taxon>Peribacillus</taxon>
    </lineage>
</organism>
<protein>
    <submittedName>
        <fullName evidence="2">Uncharacterized protein</fullName>
    </submittedName>
</protein>
<evidence type="ECO:0000313" key="2">
    <source>
        <dbReference type="EMBL" id="MBM7691015.1"/>
    </source>
</evidence>
<evidence type="ECO:0000313" key="3">
    <source>
        <dbReference type="Proteomes" id="UP000823486"/>
    </source>
</evidence>
<feature type="compositionally biased region" description="Basic and acidic residues" evidence="1">
    <location>
        <begin position="19"/>
        <end position="29"/>
    </location>
</feature>
<name>A0ABS2QDF6_9BACI</name>
<keyword evidence="3" id="KW-1185">Reference proteome</keyword>
<comment type="caution">
    <text evidence="2">The sequence shown here is derived from an EMBL/GenBank/DDBJ whole genome shotgun (WGS) entry which is preliminary data.</text>
</comment>
<sequence>MKKEKNEPTVAPGLDNDQFLDKEPSKNDLKTGNVTNVTTYSWDEVDPS</sequence>
<feature type="compositionally biased region" description="Polar residues" evidence="1">
    <location>
        <begin position="30"/>
        <end position="41"/>
    </location>
</feature>
<dbReference type="EMBL" id="JAFBFI010000001">
    <property type="protein sequence ID" value="MBM7691015.1"/>
    <property type="molecule type" value="Genomic_DNA"/>
</dbReference>
<feature type="region of interest" description="Disordered" evidence="1">
    <location>
        <begin position="1"/>
        <end position="48"/>
    </location>
</feature>
<evidence type="ECO:0000256" key="1">
    <source>
        <dbReference type="SAM" id="MobiDB-lite"/>
    </source>
</evidence>
<accession>A0ABS2QDF6</accession>
<dbReference type="Proteomes" id="UP000823486">
    <property type="component" value="Unassembled WGS sequence"/>
</dbReference>
<reference evidence="2 3" key="1">
    <citation type="submission" date="2021-01" db="EMBL/GenBank/DDBJ databases">
        <title>Genomic Encyclopedia of Type Strains, Phase IV (KMG-IV): sequencing the most valuable type-strain genomes for metagenomic binning, comparative biology and taxonomic classification.</title>
        <authorList>
            <person name="Goeker M."/>
        </authorList>
    </citation>
    <scope>NUCLEOTIDE SEQUENCE [LARGE SCALE GENOMIC DNA]</scope>
    <source>
        <strain evidence="2 3">DSM 105482</strain>
    </source>
</reference>
<proteinExistence type="predicted"/>